<comment type="caution">
    <text evidence="1">The sequence shown here is derived from an EMBL/GenBank/DDBJ whole genome shotgun (WGS) entry which is preliminary data.</text>
</comment>
<reference evidence="1" key="2">
    <citation type="submission" date="2024-01" db="EMBL/GenBank/DDBJ databases">
        <title>Comparative genomics of Cryptococcus and Kwoniella reveals pathogenesis evolution and contrasting modes of karyotype evolution via chromosome fusion or intercentromeric recombination.</title>
        <authorList>
            <person name="Coelho M.A."/>
            <person name="David-Palma M."/>
            <person name="Shea T."/>
            <person name="Bowers K."/>
            <person name="Mcginley-Smith S."/>
            <person name="Mohammad A.W."/>
            <person name="Gnirke A."/>
            <person name="Yurkov A.M."/>
            <person name="Nowrousian M."/>
            <person name="Sun S."/>
            <person name="Cuomo C.A."/>
            <person name="Heitman J."/>
        </authorList>
    </citation>
    <scope>NUCLEOTIDE SEQUENCE</scope>
    <source>
        <strain evidence="1">IND107</strain>
    </source>
</reference>
<protein>
    <submittedName>
        <fullName evidence="1">Uncharacterized protein</fullName>
    </submittedName>
</protein>
<sequence>MPCLATPPKLVERIQSQIRRRKFRLFGRRPSSHIRSTSYCNATPWISVFDVQIVGIWGDLVCLILSSQSRINSHQRKLKEAISDLTKLGSESDERAGKVVKPYSVLCQVSLFHSSLSVQASGPSSESSLLAVSTSSPLKLLSIFRDFP</sequence>
<keyword evidence="2" id="KW-1185">Reference proteome</keyword>
<dbReference type="Proteomes" id="UP000054399">
    <property type="component" value="Unassembled WGS sequence"/>
</dbReference>
<gene>
    <name evidence="1" type="ORF">I308_105243</name>
</gene>
<dbReference type="EMBL" id="ATAM02000009">
    <property type="protein sequence ID" value="KAL0243980.1"/>
    <property type="molecule type" value="Genomic_DNA"/>
</dbReference>
<evidence type="ECO:0000313" key="2">
    <source>
        <dbReference type="Proteomes" id="UP000054399"/>
    </source>
</evidence>
<dbReference type="RefSeq" id="XP_066612347.1">
    <property type="nucleotide sequence ID" value="XM_066759700.1"/>
</dbReference>
<name>A0ABR3BMG9_9TREE</name>
<accession>A0ABR3BMG9</accession>
<reference evidence="1" key="1">
    <citation type="submission" date="2015-01" db="EMBL/GenBank/DDBJ databases">
        <authorList>
            <consortium name="The Broad Institute Genomics Platform"/>
            <person name="Cuomo C."/>
            <person name="Litvintseva A."/>
            <person name="Chen Y."/>
            <person name="Heitman J."/>
            <person name="Sun S."/>
            <person name="Springer D."/>
            <person name="Dromer F."/>
            <person name="Young S."/>
            <person name="Zeng Q."/>
            <person name="Gargeya S."/>
            <person name="Abouelleil A."/>
            <person name="Alvarado L."/>
            <person name="Chapman S.B."/>
            <person name="Gainer-Dewar J."/>
            <person name="Goldberg J."/>
            <person name="Griggs A."/>
            <person name="Gujja S."/>
            <person name="Hansen M."/>
            <person name="Howarth C."/>
            <person name="Imamovic A."/>
            <person name="Larimer J."/>
            <person name="Murphy C."/>
            <person name="Naylor J."/>
            <person name="Pearson M."/>
            <person name="Priest M."/>
            <person name="Roberts A."/>
            <person name="Saif S."/>
            <person name="Shea T."/>
            <person name="Sykes S."/>
            <person name="Wortman J."/>
            <person name="Nusbaum C."/>
            <person name="Birren B."/>
        </authorList>
    </citation>
    <scope>NUCLEOTIDE SEQUENCE</scope>
    <source>
        <strain evidence="1">IND107</strain>
    </source>
</reference>
<dbReference type="GeneID" id="91992099"/>
<evidence type="ECO:0000313" key="1">
    <source>
        <dbReference type="EMBL" id="KAL0243980.1"/>
    </source>
</evidence>
<proteinExistence type="predicted"/>
<organism evidence="1 2">
    <name type="scientific">Cryptococcus tetragattii IND107</name>
    <dbReference type="NCBI Taxonomy" id="1296105"/>
    <lineage>
        <taxon>Eukaryota</taxon>
        <taxon>Fungi</taxon>
        <taxon>Dikarya</taxon>
        <taxon>Basidiomycota</taxon>
        <taxon>Agaricomycotina</taxon>
        <taxon>Tremellomycetes</taxon>
        <taxon>Tremellales</taxon>
        <taxon>Cryptococcaceae</taxon>
        <taxon>Cryptococcus</taxon>
        <taxon>Cryptococcus gattii species complex</taxon>
    </lineage>
</organism>